<dbReference type="Proteomes" id="UP001054945">
    <property type="component" value="Unassembled WGS sequence"/>
</dbReference>
<sequence>MHFILKSHPLCLDSNITDRRQKPLVDSSNSNTEERELGVEWDAIWKQTNSTRKGFKPPRHFLQHTPLNGKVREDNVTFVFGKNFALANQRKDKLPSTESQRFSTHH</sequence>
<comment type="caution">
    <text evidence="1">The sequence shown here is derived from an EMBL/GenBank/DDBJ whole genome shotgun (WGS) entry which is preliminary data.</text>
</comment>
<dbReference type="EMBL" id="BPLR01014984">
    <property type="protein sequence ID" value="GIY72719.1"/>
    <property type="molecule type" value="Genomic_DNA"/>
</dbReference>
<reference evidence="1 2" key="1">
    <citation type="submission" date="2021-06" db="EMBL/GenBank/DDBJ databases">
        <title>Caerostris extrusa draft genome.</title>
        <authorList>
            <person name="Kono N."/>
            <person name="Arakawa K."/>
        </authorList>
    </citation>
    <scope>NUCLEOTIDE SEQUENCE [LARGE SCALE GENOMIC DNA]</scope>
</reference>
<evidence type="ECO:0000313" key="1">
    <source>
        <dbReference type="EMBL" id="GIY72719.1"/>
    </source>
</evidence>
<accession>A0AAV4VSH0</accession>
<gene>
    <name evidence="1" type="ORF">CEXT_345801</name>
</gene>
<protein>
    <recommendedName>
        <fullName evidence="3">Ycf1</fullName>
    </recommendedName>
</protein>
<keyword evidence="2" id="KW-1185">Reference proteome</keyword>
<name>A0AAV4VSH0_CAEEX</name>
<evidence type="ECO:0008006" key="3">
    <source>
        <dbReference type="Google" id="ProtNLM"/>
    </source>
</evidence>
<evidence type="ECO:0000313" key="2">
    <source>
        <dbReference type="Proteomes" id="UP001054945"/>
    </source>
</evidence>
<proteinExistence type="predicted"/>
<organism evidence="1 2">
    <name type="scientific">Caerostris extrusa</name>
    <name type="common">Bark spider</name>
    <name type="synonym">Caerostris bankana</name>
    <dbReference type="NCBI Taxonomy" id="172846"/>
    <lineage>
        <taxon>Eukaryota</taxon>
        <taxon>Metazoa</taxon>
        <taxon>Ecdysozoa</taxon>
        <taxon>Arthropoda</taxon>
        <taxon>Chelicerata</taxon>
        <taxon>Arachnida</taxon>
        <taxon>Araneae</taxon>
        <taxon>Araneomorphae</taxon>
        <taxon>Entelegynae</taxon>
        <taxon>Araneoidea</taxon>
        <taxon>Araneidae</taxon>
        <taxon>Caerostris</taxon>
    </lineage>
</organism>
<dbReference type="AlphaFoldDB" id="A0AAV4VSH0"/>